<accession>A0A8R1ES65</accession>
<name>A0A8R1ES65_CAEJA</name>
<evidence type="ECO:0000313" key="2">
    <source>
        <dbReference type="Proteomes" id="UP000005237"/>
    </source>
</evidence>
<organism evidence="1 2">
    <name type="scientific">Caenorhabditis japonica</name>
    <dbReference type="NCBI Taxonomy" id="281687"/>
    <lineage>
        <taxon>Eukaryota</taxon>
        <taxon>Metazoa</taxon>
        <taxon>Ecdysozoa</taxon>
        <taxon>Nematoda</taxon>
        <taxon>Chromadorea</taxon>
        <taxon>Rhabditida</taxon>
        <taxon>Rhabditina</taxon>
        <taxon>Rhabditomorpha</taxon>
        <taxon>Rhabditoidea</taxon>
        <taxon>Rhabditidae</taxon>
        <taxon>Peloderinae</taxon>
        <taxon>Caenorhabditis</taxon>
    </lineage>
</organism>
<keyword evidence="2" id="KW-1185">Reference proteome</keyword>
<protein>
    <submittedName>
        <fullName evidence="1">Uncharacterized protein</fullName>
    </submittedName>
</protein>
<reference evidence="1" key="2">
    <citation type="submission" date="2022-06" db="UniProtKB">
        <authorList>
            <consortium name="EnsemblMetazoa"/>
        </authorList>
    </citation>
    <scope>IDENTIFICATION</scope>
    <source>
        <strain evidence="1">DF5081</strain>
    </source>
</reference>
<dbReference type="EnsemblMetazoa" id="CJA39339.1">
    <property type="protein sequence ID" value="CJA39339.1"/>
    <property type="gene ID" value="WBGene00215186"/>
</dbReference>
<dbReference type="AlphaFoldDB" id="A0A8R1ES65"/>
<evidence type="ECO:0000313" key="1">
    <source>
        <dbReference type="EnsemblMetazoa" id="CJA39339.1"/>
    </source>
</evidence>
<reference evidence="2" key="1">
    <citation type="submission" date="2010-08" db="EMBL/GenBank/DDBJ databases">
        <authorList>
            <consortium name="Caenorhabditis japonica Sequencing Consortium"/>
            <person name="Wilson R.K."/>
        </authorList>
    </citation>
    <scope>NUCLEOTIDE SEQUENCE [LARGE SCALE GENOMIC DNA]</scope>
    <source>
        <strain evidence="2">DF5081</strain>
    </source>
</reference>
<dbReference type="Proteomes" id="UP000005237">
    <property type="component" value="Unassembled WGS sequence"/>
</dbReference>
<sequence length="80" mass="9246">MVDHKAQFFISRNDYPNPIKVPFRGKQTQRQVTFDAVLLISQIVGYELSNLWSSPTVTKTAMHRIFAKSKAWHSFTNTAF</sequence>
<proteinExistence type="predicted"/>